<organism evidence="2 3">
    <name type="scientific">Luteibacter rhizovicinus DSM 16549</name>
    <dbReference type="NCBI Taxonomy" id="1440763"/>
    <lineage>
        <taxon>Bacteria</taxon>
        <taxon>Pseudomonadati</taxon>
        <taxon>Pseudomonadota</taxon>
        <taxon>Gammaproteobacteria</taxon>
        <taxon>Lysobacterales</taxon>
        <taxon>Rhodanobacteraceae</taxon>
        <taxon>Luteibacter</taxon>
    </lineage>
</organism>
<dbReference type="STRING" id="1440763.BJI69_19335"/>
<accession>A0A0G9HBP4</accession>
<sequence length="487" mass="52172">MRIFAAGISTETNTFAPWPTGMRGFEEGGLYRGDASTSDHGTNGLVARLYGKLSSEDGHEFVEGLFANAEPSGPTVQHVWEDLRDEIVAQATAEGPFDVILLLLHGAMVATGCDDCEADLVIRLRAACGPDTSIGVELDPHCHLSQVLVDVADAVILMKEYPHVDYADRARELYDLCIGKARGRLHPVSALFDCRMIGFYPTTGKVMGELLSRLREAERRPGILSVSFVHGFPWGDTLETGSKMLVIADGDVDLARRTADELGRDIYAQRQALLPRMPGIVEALDQAVALAGRVVLADTADNPGGGAPGDNVSLLKAMLVRGMQNAALGAVWDPMSALVCAEAGVGARLMLRLGGKCGASSGDPLDVMVTVRSVVESHTQVGLGGAPESMGRSVWLTCDGIDVVVNSIRGQVFSPDAFTGLGIDLHGKRWIVVKSSHHFHTNFAPLADHILSVATPGAIQMNFAAIDYVKRRDLVYFPRVEDPLAHV</sequence>
<dbReference type="OrthoDB" id="5288421at2"/>
<keyword evidence="1" id="KW-0645">Protease</keyword>
<keyword evidence="1" id="KW-0482">Metalloprotease</keyword>
<dbReference type="KEGG" id="lrz:BJI69_19335"/>
<evidence type="ECO:0000256" key="1">
    <source>
        <dbReference type="PIRNR" id="PIRNR012702"/>
    </source>
</evidence>
<protein>
    <recommendedName>
        <fullName evidence="1">Microcystinase C</fullName>
        <shortName evidence="1">MlrC</shortName>
    </recommendedName>
</protein>
<comment type="function">
    <text evidence="1">Involved in peptidolytic degradation of cyclic heptapeptide hepatotoxin microcystin (MC).</text>
</comment>
<proteinExistence type="inferred from homology"/>
<dbReference type="GO" id="GO:0046872">
    <property type="term" value="F:metal ion binding"/>
    <property type="evidence" value="ECO:0007669"/>
    <property type="project" value="UniProtKB-KW"/>
</dbReference>
<evidence type="ECO:0000313" key="2">
    <source>
        <dbReference type="EMBL" id="APG05847.1"/>
    </source>
</evidence>
<keyword evidence="1" id="KW-0479">Metal-binding</keyword>
<comment type="cofactor">
    <cofactor evidence="1">
        <name>Zn(2+)</name>
        <dbReference type="ChEBI" id="CHEBI:29105"/>
    </cofactor>
    <text evidence="1">Binds 1 zinc ion per subunit.</text>
</comment>
<evidence type="ECO:0000313" key="3">
    <source>
        <dbReference type="Proteomes" id="UP000182987"/>
    </source>
</evidence>
<gene>
    <name evidence="2" type="ORF">BJI69_19335</name>
</gene>
<comment type="similarity">
    <text evidence="1">Belongs to the peptidase M81 family.</text>
</comment>
<dbReference type="GO" id="GO:0006508">
    <property type="term" value="P:proteolysis"/>
    <property type="evidence" value="ECO:0007669"/>
    <property type="project" value="UniProtKB-KW"/>
</dbReference>
<dbReference type="Pfam" id="PF07364">
    <property type="entry name" value="DUF1485"/>
    <property type="match status" value="1"/>
</dbReference>
<dbReference type="Proteomes" id="UP000182987">
    <property type="component" value="Chromosome"/>
</dbReference>
<keyword evidence="3" id="KW-1185">Reference proteome</keyword>
<dbReference type="InterPro" id="IPR010799">
    <property type="entry name" value="MlrC_C"/>
</dbReference>
<dbReference type="Pfam" id="PF07171">
    <property type="entry name" value="MlrC_C"/>
    <property type="match status" value="1"/>
</dbReference>
<name>A0A0G9HBP4_9GAMM</name>
<dbReference type="EMBL" id="CP017480">
    <property type="protein sequence ID" value="APG05847.1"/>
    <property type="molecule type" value="Genomic_DNA"/>
</dbReference>
<reference evidence="3" key="1">
    <citation type="submission" date="2016-09" db="EMBL/GenBank/DDBJ databases">
        <authorList>
            <person name="Lysoe E."/>
        </authorList>
    </citation>
    <scope>NUCLEOTIDE SEQUENCE [LARGE SCALE GENOMIC DNA]</scope>
    <source>
        <strain evidence="3">LJ96T</strain>
    </source>
</reference>
<keyword evidence="1" id="KW-0378">Hydrolase</keyword>
<dbReference type="PATRIC" id="fig|1440763.5.peg.1762"/>
<dbReference type="AlphaFoldDB" id="A0A0G9HBP4"/>
<dbReference type="InterPro" id="IPR009197">
    <property type="entry name" value="MlrC"/>
</dbReference>
<dbReference type="RefSeq" id="WP_046967528.1">
    <property type="nucleotide sequence ID" value="NZ_CP017480.1"/>
</dbReference>
<dbReference type="PIRSF" id="PIRSF012702">
    <property type="entry name" value="UCP012702"/>
    <property type="match status" value="1"/>
</dbReference>
<dbReference type="GO" id="GO:0008237">
    <property type="term" value="F:metallopeptidase activity"/>
    <property type="evidence" value="ECO:0007669"/>
    <property type="project" value="UniProtKB-KW"/>
</dbReference>
<dbReference type="InterPro" id="IPR015995">
    <property type="entry name" value="MlrC_N"/>
</dbReference>